<feature type="transmembrane region" description="Helical" evidence="1">
    <location>
        <begin position="63"/>
        <end position="90"/>
    </location>
</feature>
<keyword evidence="1" id="KW-0812">Transmembrane</keyword>
<name>A0A5M8P4V8_9BACT</name>
<dbReference type="Proteomes" id="UP000324575">
    <property type="component" value="Unassembled WGS sequence"/>
</dbReference>
<keyword evidence="1" id="KW-1133">Transmembrane helix</keyword>
<reference evidence="2 3" key="1">
    <citation type="submission" date="2019-03" db="EMBL/GenBank/DDBJ databases">
        <title>Single cell metagenomics reveals metabolic interactions within the superorganism composed of flagellate Streblomastix strix and complex community of Bacteroidetes bacteria on its surface.</title>
        <authorList>
            <person name="Treitli S.C."/>
            <person name="Kolisko M."/>
            <person name="Husnik F."/>
            <person name="Keeling P."/>
            <person name="Hampl V."/>
        </authorList>
    </citation>
    <scope>NUCLEOTIDE SEQUENCE [LARGE SCALE GENOMIC DNA]</scope>
    <source>
        <strain evidence="2">St1</strain>
    </source>
</reference>
<evidence type="ECO:0000313" key="3">
    <source>
        <dbReference type="Proteomes" id="UP000324575"/>
    </source>
</evidence>
<dbReference type="EMBL" id="SNRX01000001">
    <property type="protein sequence ID" value="KAA6303547.1"/>
    <property type="molecule type" value="Genomic_DNA"/>
</dbReference>
<proteinExistence type="predicted"/>
<evidence type="ECO:0000256" key="1">
    <source>
        <dbReference type="SAM" id="Phobius"/>
    </source>
</evidence>
<sequence length="91" mass="9719">MFPPKQAGKELVTFNYLNIFVMRKMNFMQMENLQGGTTADADSYGNLATVDGLTLVQHGICALMGFGAASCTFGAGAAFGYLCCISLLYVS</sequence>
<comment type="caution">
    <text evidence="2">The sequence shown here is derived from an EMBL/GenBank/DDBJ whole genome shotgun (WGS) entry which is preliminary data.</text>
</comment>
<accession>A0A5M8P4V8</accession>
<protein>
    <submittedName>
        <fullName evidence="2">Uncharacterized protein</fullName>
    </submittedName>
</protein>
<dbReference type="AlphaFoldDB" id="A0A5M8P4V8"/>
<evidence type="ECO:0000313" key="2">
    <source>
        <dbReference type="EMBL" id="KAA6303547.1"/>
    </source>
</evidence>
<organism evidence="2 3">
    <name type="scientific">Candidatus Ordinivivax streblomastigis</name>
    <dbReference type="NCBI Taxonomy" id="2540710"/>
    <lineage>
        <taxon>Bacteria</taxon>
        <taxon>Pseudomonadati</taxon>
        <taxon>Bacteroidota</taxon>
        <taxon>Bacteroidia</taxon>
        <taxon>Bacteroidales</taxon>
        <taxon>Candidatus Ordinivivax</taxon>
    </lineage>
</organism>
<gene>
    <name evidence="2" type="ORF">EZS26_000098</name>
</gene>
<keyword evidence="1" id="KW-0472">Membrane</keyword>